<dbReference type="SUPFAM" id="SSF53098">
    <property type="entry name" value="Ribonuclease H-like"/>
    <property type="match status" value="1"/>
</dbReference>
<gene>
    <name evidence="2" type="ORF">CLORY_45810</name>
</gene>
<dbReference type="RefSeq" id="WP_079428887.1">
    <property type="nucleotide sequence ID" value="NZ_MZGV01000159.1"/>
</dbReference>
<reference evidence="2 3" key="1">
    <citation type="submission" date="2017-03" db="EMBL/GenBank/DDBJ databases">
        <title>Genome sequence of Clostridium oryzae DSM 28571.</title>
        <authorList>
            <person name="Poehlein A."/>
            <person name="Daniel R."/>
        </authorList>
    </citation>
    <scope>NUCLEOTIDE SEQUENCE [LARGE SCALE GENOMIC DNA]</scope>
    <source>
        <strain evidence="2 3">DSM 28571</strain>
    </source>
</reference>
<evidence type="ECO:0000313" key="2">
    <source>
        <dbReference type="EMBL" id="OPJ54530.1"/>
    </source>
</evidence>
<dbReference type="OrthoDB" id="2519014at2"/>
<accession>A0A1V4I3T8</accession>
<name>A0A1V4I3T8_9CLOT</name>
<dbReference type="Proteomes" id="UP000190080">
    <property type="component" value="Unassembled WGS sequence"/>
</dbReference>
<dbReference type="STRING" id="1450648.CLORY_45810"/>
<dbReference type="GO" id="GO:0006313">
    <property type="term" value="P:DNA transposition"/>
    <property type="evidence" value="ECO:0007669"/>
    <property type="project" value="InterPro"/>
</dbReference>
<evidence type="ECO:0000259" key="1">
    <source>
        <dbReference type="Pfam" id="PF01609"/>
    </source>
</evidence>
<dbReference type="EMBL" id="MZGV01000159">
    <property type="protein sequence ID" value="OPJ54530.1"/>
    <property type="molecule type" value="Genomic_DNA"/>
</dbReference>
<organism evidence="2 3">
    <name type="scientific">Clostridium oryzae</name>
    <dbReference type="NCBI Taxonomy" id="1450648"/>
    <lineage>
        <taxon>Bacteria</taxon>
        <taxon>Bacillati</taxon>
        <taxon>Bacillota</taxon>
        <taxon>Clostridia</taxon>
        <taxon>Eubacteriales</taxon>
        <taxon>Clostridiaceae</taxon>
        <taxon>Clostridium</taxon>
    </lineage>
</organism>
<evidence type="ECO:0000313" key="3">
    <source>
        <dbReference type="Proteomes" id="UP000190080"/>
    </source>
</evidence>
<dbReference type="GO" id="GO:0004803">
    <property type="term" value="F:transposase activity"/>
    <property type="evidence" value="ECO:0007669"/>
    <property type="project" value="InterPro"/>
</dbReference>
<dbReference type="InterPro" id="IPR039365">
    <property type="entry name" value="IS701-like"/>
</dbReference>
<sequence length="402" mass="45999">MFIGSIITNSSSIIKFLKKSKLGLYFTKPQMHIIALIMSAMIKKGFSGKVTDAADLMPFRHRTNIGRFLSQSPWHEDFVERALRKLVVQKIWGISKATNKPIYVAIDDTISERTVPSSKALHPIEKCSFHQSHLKGKTVYGHQLVTVMLVCDDVVMPYSISIYDKKIKSKIEMAVELIKSLPSPVNEGFVLCDSWYSCKKVFSATKDAGFKYIGGFRTNRVIYPDKYKKLGIKINHLGKTLTNEDVDLVKVGNSEYYVYSYKGRLNDLKEALIVLSWPKEALFKEGCLRAFVSTTDLTMSVLDLLNHYRHRWPIETFFRESKKKLGLDDYQVRSEKSIKRYFLIMMITYAYCGLEVSTDTLKFSEGLKTARVQLESEKISFIYERTQAGSSLDDILQLFKAA</sequence>
<dbReference type="InterPro" id="IPR002559">
    <property type="entry name" value="Transposase_11"/>
</dbReference>
<dbReference type="PANTHER" id="PTHR33627">
    <property type="entry name" value="TRANSPOSASE"/>
    <property type="match status" value="1"/>
</dbReference>
<dbReference type="GO" id="GO:0003677">
    <property type="term" value="F:DNA binding"/>
    <property type="evidence" value="ECO:0007669"/>
    <property type="project" value="InterPro"/>
</dbReference>
<proteinExistence type="predicted"/>
<dbReference type="AlphaFoldDB" id="A0A1V4I3T8"/>
<keyword evidence="3" id="KW-1185">Reference proteome</keyword>
<dbReference type="Pfam" id="PF01609">
    <property type="entry name" value="DDE_Tnp_1"/>
    <property type="match status" value="1"/>
</dbReference>
<feature type="domain" description="Transposase IS4-like" evidence="1">
    <location>
        <begin position="135"/>
        <end position="349"/>
    </location>
</feature>
<comment type="caution">
    <text evidence="2">The sequence shown here is derived from an EMBL/GenBank/DDBJ whole genome shotgun (WGS) entry which is preliminary data.</text>
</comment>
<dbReference type="InterPro" id="IPR012337">
    <property type="entry name" value="RNaseH-like_sf"/>
</dbReference>
<dbReference type="NCBIfam" id="NF033540">
    <property type="entry name" value="transpos_IS701"/>
    <property type="match status" value="1"/>
</dbReference>
<protein>
    <submittedName>
        <fullName evidence="2">Transposase DDE domain protein</fullName>
    </submittedName>
</protein>
<dbReference type="PANTHER" id="PTHR33627:SF1">
    <property type="entry name" value="TRANSPOSASE"/>
    <property type="match status" value="1"/>
</dbReference>